<dbReference type="GeneID" id="83040900"/>
<proteinExistence type="predicted"/>
<dbReference type="Proteomes" id="UP000242792">
    <property type="component" value="Chromosome"/>
</dbReference>
<dbReference type="AlphaFoldDB" id="A0A1V0BI25"/>
<dbReference type="KEGG" id="cke:B5M06_16465"/>
<dbReference type="NCBIfam" id="TIGR01611">
    <property type="entry name" value="tail_tube"/>
    <property type="match status" value="1"/>
</dbReference>
<dbReference type="RefSeq" id="WP_054067025.1">
    <property type="nucleotide sequence ID" value="NZ_CAUHBH010000034.1"/>
</dbReference>
<name>A0A1V0BI25_9BURK</name>
<organism evidence="1 2">
    <name type="scientific">Comamonas kerstersii</name>
    <dbReference type="NCBI Taxonomy" id="225992"/>
    <lineage>
        <taxon>Bacteria</taxon>
        <taxon>Pseudomonadati</taxon>
        <taxon>Pseudomonadota</taxon>
        <taxon>Betaproteobacteria</taxon>
        <taxon>Burkholderiales</taxon>
        <taxon>Comamonadaceae</taxon>
        <taxon>Comamonas</taxon>
    </lineage>
</organism>
<accession>A0A1V0BI25</accession>
<reference evidence="1 2" key="1">
    <citation type="submission" date="2017-03" db="EMBL/GenBank/DDBJ databases">
        <title>Rapid Whole Genome Sequencing of Comamonas kerstersii Causing Continuous ambulatory Peritoneal Dialysis-Associated Peritonitis.</title>
        <authorList>
            <person name="Zheng B."/>
        </authorList>
    </citation>
    <scope>NUCLEOTIDE SEQUENCE [LARGE SCALE GENOMIC DNA]</scope>
    <source>
        <strain evidence="1 2">8943</strain>
    </source>
</reference>
<evidence type="ECO:0000313" key="2">
    <source>
        <dbReference type="Proteomes" id="UP000242792"/>
    </source>
</evidence>
<dbReference type="EMBL" id="CP020121">
    <property type="protein sequence ID" value="AQZ99599.1"/>
    <property type="molecule type" value="Genomic_DNA"/>
</dbReference>
<protein>
    <submittedName>
        <fullName evidence="1">Phage major tail tube protein</fullName>
    </submittedName>
</protein>
<dbReference type="OrthoDB" id="3078668at2"/>
<dbReference type="Pfam" id="PF04985">
    <property type="entry name" value="Phage_tube"/>
    <property type="match status" value="1"/>
</dbReference>
<dbReference type="InterPro" id="IPR006498">
    <property type="entry name" value="Tail_tube"/>
</dbReference>
<evidence type="ECO:0000313" key="1">
    <source>
        <dbReference type="EMBL" id="AQZ99599.1"/>
    </source>
</evidence>
<sequence>MGMPNKLKNFALFVDGTSYAGEVTEVVLPKLTRKLEEFRAGGMRTPVKVDLGTEALELEVTAGGWMKELLKQWGAKGIGGVPLRFAGAVQRDDSGDYSKVEVFMRGRWEELDMGSGKAGDDTEFKAKAALSYYRLEWDGEVLIEMDPTGLIENVGGTDLMQTVRDILGI</sequence>
<gene>
    <name evidence="1" type="ORF">B5M06_16465</name>
</gene>